<feature type="region of interest" description="Disordered" evidence="5">
    <location>
        <begin position="901"/>
        <end position="920"/>
    </location>
</feature>
<keyword evidence="3" id="KW-0418">Kinase</keyword>
<accession>A0ABQ9XRK2</accession>
<feature type="compositionally biased region" description="Polar residues" evidence="5">
    <location>
        <begin position="911"/>
        <end position="920"/>
    </location>
</feature>
<keyword evidence="2" id="KW-0547">Nucleotide-binding</keyword>
<evidence type="ECO:0000256" key="5">
    <source>
        <dbReference type="SAM" id="MobiDB-lite"/>
    </source>
</evidence>
<feature type="domain" description="Protein kinase" evidence="7">
    <location>
        <begin position="593"/>
        <end position="897"/>
    </location>
</feature>
<feature type="transmembrane region" description="Helical" evidence="6">
    <location>
        <begin position="593"/>
        <end position="617"/>
    </location>
</feature>
<evidence type="ECO:0000256" key="3">
    <source>
        <dbReference type="ARBA" id="ARBA00022777"/>
    </source>
</evidence>
<evidence type="ECO:0000256" key="1">
    <source>
        <dbReference type="ARBA" id="ARBA00022679"/>
    </source>
</evidence>
<dbReference type="InterPro" id="IPR051681">
    <property type="entry name" value="Ser/Thr_Kinases-Pseudokinases"/>
</dbReference>
<proteinExistence type="predicted"/>
<keyword evidence="6" id="KW-0472">Membrane</keyword>
<dbReference type="EMBL" id="JARBJD010000082">
    <property type="protein sequence ID" value="KAK2954108.1"/>
    <property type="molecule type" value="Genomic_DNA"/>
</dbReference>
<protein>
    <recommendedName>
        <fullName evidence="7">Protein kinase domain-containing protein</fullName>
    </recommendedName>
</protein>
<dbReference type="SUPFAM" id="SSF56112">
    <property type="entry name" value="Protein kinase-like (PK-like)"/>
    <property type="match status" value="1"/>
</dbReference>
<organism evidence="8 9">
    <name type="scientific">Blattamonas nauphoetae</name>
    <dbReference type="NCBI Taxonomy" id="2049346"/>
    <lineage>
        <taxon>Eukaryota</taxon>
        <taxon>Metamonada</taxon>
        <taxon>Preaxostyla</taxon>
        <taxon>Oxymonadida</taxon>
        <taxon>Blattamonas</taxon>
    </lineage>
</organism>
<dbReference type="Proteomes" id="UP001281761">
    <property type="component" value="Unassembled WGS sequence"/>
</dbReference>
<dbReference type="InterPro" id="IPR011009">
    <property type="entry name" value="Kinase-like_dom_sf"/>
</dbReference>
<keyword evidence="9" id="KW-1185">Reference proteome</keyword>
<comment type="caution">
    <text evidence="8">The sequence shown here is derived from an EMBL/GenBank/DDBJ whole genome shotgun (WGS) entry which is preliminary data.</text>
</comment>
<evidence type="ECO:0000313" key="9">
    <source>
        <dbReference type="Proteomes" id="UP001281761"/>
    </source>
</evidence>
<dbReference type="Gene3D" id="1.10.510.10">
    <property type="entry name" value="Transferase(Phosphotransferase) domain 1"/>
    <property type="match status" value="1"/>
</dbReference>
<keyword evidence="1" id="KW-0808">Transferase</keyword>
<keyword evidence="6" id="KW-0812">Transmembrane</keyword>
<dbReference type="PROSITE" id="PS50011">
    <property type="entry name" value="PROTEIN_KINASE_DOM"/>
    <property type="match status" value="1"/>
</dbReference>
<evidence type="ECO:0000259" key="7">
    <source>
        <dbReference type="PROSITE" id="PS50011"/>
    </source>
</evidence>
<evidence type="ECO:0000313" key="8">
    <source>
        <dbReference type="EMBL" id="KAK2954108.1"/>
    </source>
</evidence>
<dbReference type="Pfam" id="PF07714">
    <property type="entry name" value="PK_Tyr_Ser-Thr"/>
    <property type="match status" value="1"/>
</dbReference>
<evidence type="ECO:0000256" key="2">
    <source>
        <dbReference type="ARBA" id="ARBA00022741"/>
    </source>
</evidence>
<sequence>MQPVRITSASCTDSNSNWTEVTVTGSGFVEGEFYTVTVSGSPIDPPSPSPSPPHEASFVVTASSDQLAISSALQLYPVEGRILHYSYSYKIIKITNGTEDGVVEEGEFETREDIDRDGGVINKTAIIPANSLNTSMIIELSGSNLLSGTNGTMKLNESFTFDVSFSSDTFGRSEVIPLGMSGSLVFGEVYKITELCDSNMKKIEIEEAEITTLSKPSKLSFYVCGTEASAGVNQSGADPESCFGNKSAWNTATTLSISDTAMRIVDSADLTSPLIITTSVPFTLLSFQSEPATLQARPSASQPISALVSVKQEAECRLTLLTVIADLSGSSFKLVSASKGTVVIRSCSIEGRGGSGSNNEDASICGWSKGFLELIETDTELNSVTMKEIEMGGIWMSGGKLKVTAGVFSHNGPSIADFPSARQNIHCEGEGHLTVQSLSEGDGTEDTPSAWIDASECTMDAKQSIKNSPLFIPTLLPNSSSSFNSSSKEVRIVMVGSSLFPCGLSLEVSSQKGDKRKSVEFALSGSSDGVSSFSESEIVVTLASSSLSSLHTSEEWKGCLLFGNNQSSSSFVIRSPSSSDQKQAEGGVTSRGWIVGLVVGIGILALIVILLLVVLGVRSRASKKGKTPSQSEMEETDQIEMKVDEVNEMSTHSGDAAFYGMGSKSIVVESSASDFTRLAHSNARRMDGEDLLEMVEVVNGENPVSMIQLSRQCSLYNRLHGTNQVGFSKRQVGLELARGVEQIAKTDSSAPILTTLSPHWIFLDSRDKVFFQTKATPTQEPFFGSGLGGSTEKARNRERVEDQRWQAPEMVKGRVVAEMEKAAVFSLGILLWELETGEIPCKEVDAVNAQRAFESGFQLSMTTITNKTLTELIEKCVTPDVNSRPLLKHVVQTLEGLEEKKQPEEMKMFAESTSKPSPAI</sequence>
<keyword evidence="4" id="KW-0067">ATP-binding</keyword>
<gene>
    <name evidence="8" type="ORF">BLNAU_10925</name>
</gene>
<keyword evidence="6" id="KW-1133">Transmembrane helix</keyword>
<feature type="region of interest" description="Disordered" evidence="5">
    <location>
        <begin position="781"/>
        <end position="800"/>
    </location>
</feature>
<dbReference type="InterPro" id="IPR000719">
    <property type="entry name" value="Prot_kinase_dom"/>
</dbReference>
<reference evidence="8 9" key="1">
    <citation type="journal article" date="2022" name="bioRxiv">
        <title>Genomics of Preaxostyla Flagellates Illuminates Evolutionary Transitions and the Path Towards Mitochondrial Loss.</title>
        <authorList>
            <person name="Novak L.V.F."/>
            <person name="Treitli S.C."/>
            <person name="Pyrih J."/>
            <person name="Halakuc P."/>
            <person name="Pipaliya S.V."/>
            <person name="Vacek V."/>
            <person name="Brzon O."/>
            <person name="Soukal P."/>
            <person name="Eme L."/>
            <person name="Dacks J.B."/>
            <person name="Karnkowska A."/>
            <person name="Elias M."/>
            <person name="Hampl V."/>
        </authorList>
    </citation>
    <scope>NUCLEOTIDE SEQUENCE [LARGE SCALE GENOMIC DNA]</scope>
    <source>
        <strain evidence="8">NAU3</strain>
        <tissue evidence="8">Gut</tissue>
    </source>
</reference>
<name>A0ABQ9XRK2_9EUKA</name>
<evidence type="ECO:0000256" key="6">
    <source>
        <dbReference type="SAM" id="Phobius"/>
    </source>
</evidence>
<dbReference type="PANTHER" id="PTHR44329">
    <property type="entry name" value="SERINE/THREONINE-PROTEIN KINASE TNNI3K-RELATED"/>
    <property type="match status" value="1"/>
</dbReference>
<evidence type="ECO:0000256" key="4">
    <source>
        <dbReference type="ARBA" id="ARBA00022840"/>
    </source>
</evidence>
<dbReference type="InterPro" id="IPR001245">
    <property type="entry name" value="Ser-Thr/Tyr_kinase_cat_dom"/>
</dbReference>
<dbReference type="PANTHER" id="PTHR44329:SF288">
    <property type="entry name" value="MITOGEN-ACTIVATED PROTEIN KINASE KINASE KINASE 20"/>
    <property type="match status" value="1"/>
</dbReference>